<organism evidence="2 3">
    <name type="scientific">Amycolatopsis saalfeldensis</name>
    <dbReference type="NCBI Taxonomy" id="394193"/>
    <lineage>
        <taxon>Bacteria</taxon>
        <taxon>Bacillati</taxon>
        <taxon>Actinomycetota</taxon>
        <taxon>Actinomycetes</taxon>
        <taxon>Pseudonocardiales</taxon>
        <taxon>Pseudonocardiaceae</taxon>
        <taxon>Amycolatopsis</taxon>
    </lineage>
</organism>
<keyword evidence="2" id="KW-0808">Transferase</keyword>
<dbReference type="Proteomes" id="UP000198582">
    <property type="component" value="Unassembled WGS sequence"/>
</dbReference>
<sequence length="269" mass="28271">MPFAVRPIGPADLSACLDLAAARGWPRDSRKWSVVLDAGRGFGVDAPDGGLAATVVLTKTGPLASISMMLVASRFERQGLGRRLMADALAESGEAVVALHSTEAGRPLYESMGFIVDGGCQGHVGFLADDGGPASRPIAPPDLARVYELDAEGMGFDRRALLERLLFDAEHVHVTEAGYALGTESEGRIVIGPVIAADEEQARALVRGIAHAAGGEVRVDVDLRHPGLGEWCRDSGLVPQDPAPRLVLGGKPLPGDPARRFAVYNRALG</sequence>
<protein>
    <submittedName>
        <fullName evidence="2">Acetyltransferase (GNAT) domain-containing protein</fullName>
    </submittedName>
</protein>
<evidence type="ECO:0000313" key="2">
    <source>
        <dbReference type="EMBL" id="SEP54104.1"/>
    </source>
</evidence>
<dbReference type="InterPro" id="IPR041496">
    <property type="entry name" value="YitH/HolE_GNAT"/>
</dbReference>
<proteinExistence type="predicted"/>
<accession>A0A1H8YPG6</accession>
<gene>
    <name evidence="2" type="ORF">SAMN04489732_1375</name>
</gene>
<dbReference type="Pfam" id="PF13673">
    <property type="entry name" value="Acetyltransf_10"/>
    <property type="match status" value="1"/>
</dbReference>
<dbReference type="SUPFAM" id="SSF55729">
    <property type="entry name" value="Acyl-CoA N-acyltransferases (Nat)"/>
    <property type="match status" value="1"/>
</dbReference>
<dbReference type="PANTHER" id="PTHR47237">
    <property type="entry name" value="SLL0310 PROTEIN"/>
    <property type="match status" value="1"/>
</dbReference>
<dbReference type="Gene3D" id="3.40.630.30">
    <property type="match status" value="1"/>
</dbReference>
<dbReference type="Pfam" id="PF18014">
    <property type="entry name" value="Acetyltransf_18"/>
    <property type="match status" value="1"/>
</dbReference>
<feature type="domain" description="N-acetyltransferase" evidence="1">
    <location>
        <begin position="3"/>
        <end position="139"/>
    </location>
</feature>
<keyword evidence="3" id="KW-1185">Reference proteome</keyword>
<dbReference type="InterPro" id="IPR016181">
    <property type="entry name" value="Acyl_CoA_acyltransferase"/>
</dbReference>
<reference evidence="2 3" key="1">
    <citation type="submission" date="2016-10" db="EMBL/GenBank/DDBJ databases">
        <authorList>
            <person name="de Groot N.N."/>
        </authorList>
    </citation>
    <scope>NUCLEOTIDE SEQUENCE [LARGE SCALE GENOMIC DNA]</scope>
    <source>
        <strain evidence="2 3">DSM 44993</strain>
    </source>
</reference>
<dbReference type="InterPro" id="IPR052729">
    <property type="entry name" value="Acyl/Acetyltrans_Enzymes"/>
</dbReference>
<dbReference type="PROSITE" id="PS51186">
    <property type="entry name" value="GNAT"/>
    <property type="match status" value="1"/>
</dbReference>
<dbReference type="EMBL" id="FOEF01000037">
    <property type="protein sequence ID" value="SEP54104.1"/>
    <property type="molecule type" value="Genomic_DNA"/>
</dbReference>
<evidence type="ECO:0000313" key="3">
    <source>
        <dbReference type="Proteomes" id="UP000198582"/>
    </source>
</evidence>
<dbReference type="STRING" id="394193.SAMN04489732_1375"/>
<dbReference type="OrthoDB" id="510731at2"/>
<dbReference type="AlphaFoldDB" id="A0A1H8YPG6"/>
<dbReference type="InterPro" id="IPR000182">
    <property type="entry name" value="GNAT_dom"/>
</dbReference>
<evidence type="ECO:0000259" key="1">
    <source>
        <dbReference type="PROSITE" id="PS51186"/>
    </source>
</evidence>
<dbReference type="RefSeq" id="WP_091629187.1">
    <property type="nucleotide sequence ID" value="NZ_FOEF01000037.1"/>
</dbReference>
<dbReference type="GO" id="GO:0016747">
    <property type="term" value="F:acyltransferase activity, transferring groups other than amino-acyl groups"/>
    <property type="evidence" value="ECO:0007669"/>
    <property type="project" value="InterPro"/>
</dbReference>
<dbReference type="PANTHER" id="PTHR47237:SF2">
    <property type="entry name" value="BLL4206 PROTEIN"/>
    <property type="match status" value="1"/>
</dbReference>
<dbReference type="Gene3D" id="3.40.630.90">
    <property type="match status" value="1"/>
</dbReference>
<name>A0A1H8YPG6_9PSEU</name>